<dbReference type="InterPro" id="IPR010461">
    <property type="entry name" value="ComK"/>
</dbReference>
<reference evidence="1 3" key="1">
    <citation type="submission" date="2018-06" db="EMBL/GenBank/DDBJ databases">
        <authorList>
            <consortium name="Pathogen Informatics"/>
            <person name="Doyle S."/>
        </authorList>
    </citation>
    <scope>NUCLEOTIDE SEQUENCE [LARGE SCALE GENOMIC DNA]</scope>
    <source>
        <strain evidence="1 3">NCTC10597</strain>
    </source>
</reference>
<evidence type="ECO:0000313" key="3">
    <source>
        <dbReference type="Proteomes" id="UP000254330"/>
    </source>
</evidence>
<accession>A0A8B4Q8R4</accession>
<evidence type="ECO:0000313" key="2">
    <source>
        <dbReference type="EMBL" id="TDR39275.1"/>
    </source>
</evidence>
<evidence type="ECO:0000313" key="4">
    <source>
        <dbReference type="Proteomes" id="UP000294641"/>
    </source>
</evidence>
<dbReference type="GO" id="GO:0030420">
    <property type="term" value="P:establishment of competence for transformation"/>
    <property type="evidence" value="ECO:0007669"/>
    <property type="project" value="InterPro"/>
</dbReference>
<sequence>MSNSDLAIISLKDFQFNDEICVFEPYTLYDNSRCTLVTEQQREYLVSASTRRVINRCCSTFGTSLEECTRLSKEVTGAANKLPISLGTMDTPTVLFPTLSPDRAYTSWVVLGKISRFSVGAATNATIFFNGDKSFESQISTSSLNSQIARSYVISQHYSSLNQRAIKNIDLANFTKIDRKAISKL</sequence>
<comment type="caution">
    <text evidence="1">The sequence shown here is derived from an EMBL/GenBank/DDBJ whole genome shotgun (WGS) entry which is preliminary data.</text>
</comment>
<dbReference type="AlphaFoldDB" id="A0A8B4Q8R4"/>
<dbReference type="RefSeq" id="WP_109349369.1">
    <property type="nucleotide sequence ID" value="NZ_BJUE01000034.1"/>
</dbReference>
<name>A0A8B4Q8R4_9BACL</name>
<dbReference type="EMBL" id="SNZG01000012">
    <property type="protein sequence ID" value="TDR39275.1"/>
    <property type="molecule type" value="Genomic_DNA"/>
</dbReference>
<dbReference type="EMBL" id="UGNP01000001">
    <property type="protein sequence ID" value="STX08820.1"/>
    <property type="molecule type" value="Genomic_DNA"/>
</dbReference>
<dbReference type="Pfam" id="PF06338">
    <property type="entry name" value="ComK"/>
    <property type="match status" value="1"/>
</dbReference>
<dbReference type="OrthoDB" id="2456614at2"/>
<gene>
    <name evidence="2" type="ORF">DFR61_11250</name>
    <name evidence="1" type="ORF">NCTC10597_00486</name>
</gene>
<protein>
    <submittedName>
        <fullName evidence="2">ComK protein</fullName>
    </submittedName>
    <submittedName>
        <fullName evidence="1">Genetic competence transcription factor</fullName>
    </submittedName>
</protein>
<organism evidence="1 3">
    <name type="scientific">Kurthia zopfii</name>
    <dbReference type="NCBI Taxonomy" id="1650"/>
    <lineage>
        <taxon>Bacteria</taxon>
        <taxon>Bacillati</taxon>
        <taxon>Bacillota</taxon>
        <taxon>Bacilli</taxon>
        <taxon>Bacillales</taxon>
        <taxon>Caryophanaceae</taxon>
        <taxon>Kurthia</taxon>
    </lineage>
</organism>
<dbReference type="Proteomes" id="UP000254330">
    <property type="component" value="Unassembled WGS sequence"/>
</dbReference>
<proteinExistence type="predicted"/>
<dbReference type="Proteomes" id="UP000294641">
    <property type="component" value="Unassembled WGS sequence"/>
</dbReference>
<evidence type="ECO:0000313" key="1">
    <source>
        <dbReference type="EMBL" id="STX08820.1"/>
    </source>
</evidence>
<reference evidence="2 4" key="2">
    <citation type="submission" date="2019-03" db="EMBL/GenBank/DDBJ databases">
        <title>Genomic Encyclopedia of Type Strains, Phase IV (KMG-IV): sequencing the most valuable type-strain genomes for metagenomic binning, comparative biology and taxonomic classification.</title>
        <authorList>
            <person name="Goeker M."/>
        </authorList>
    </citation>
    <scope>NUCLEOTIDE SEQUENCE [LARGE SCALE GENOMIC DNA]</scope>
    <source>
        <strain evidence="2 4">DSM 20580</strain>
    </source>
</reference>
<keyword evidence="4" id="KW-1185">Reference proteome</keyword>